<name>A0A397UF73_9GLOM</name>
<evidence type="ECO:0000313" key="1">
    <source>
        <dbReference type="EMBL" id="RIB08271.1"/>
    </source>
</evidence>
<protein>
    <submittedName>
        <fullName evidence="1">Uncharacterized protein</fullName>
    </submittedName>
</protein>
<sequence>MDTHRVKVIINRDVDFFHEIFIYLITNNTRHIIVMFVMSIMIQYSNNVVIHVFLCF</sequence>
<accession>A0A397UF73</accession>
<gene>
    <name evidence="1" type="ORF">C2G38_2111517</name>
</gene>
<dbReference type="EMBL" id="QKWP01001530">
    <property type="protein sequence ID" value="RIB08271.1"/>
    <property type="molecule type" value="Genomic_DNA"/>
</dbReference>
<dbReference type="Proteomes" id="UP000266673">
    <property type="component" value="Unassembled WGS sequence"/>
</dbReference>
<proteinExistence type="predicted"/>
<reference evidence="1 2" key="1">
    <citation type="submission" date="2018-06" db="EMBL/GenBank/DDBJ databases">
        <title>Comparative genomics reveals the genomic features of Rhizophagus irregularis, R. cerebriforme, R. diaphanum and Gigaspora rosea, and their symbiotic lifestyle signature.</title>
        <authorList>
            <person name="Morin E."/>
            <person name="San Clemente H."/>
            <person name="Chen E.C.H."/>
            <person name="De La Providencia I."/>
            <person name="Hainaut M."/>
            <person name="Kuo A."/>
            <person name="Kohler A."/>
            <person name="Murat C."/>
            <person name="Tang N."/>
            <person name="Roy S."/>
            <person name="Loubradou J."/>
            <person name="Henrissat B."/>
            <person name="Grigoriev I.V."/>
            <person name="Corradi N."/>
            <person name="Roux C."/>
            <person name="Martin F.M."/>
        </authorList>
    </citation>
    <scope>NUCLEOTIDE SEQUENCE [LARGE SCALE GENOMIC DNA]</scope>
    <source>
        <strain evidence="1 2">DAOM 194757</strain>
    </source>
</reference>
<organism evidence="1 2">
    <name type="scientific">Gigaspora rosea</name>
    <dbReference type="NCBI Taxonomy" id="44941"/>
    <lineage>
        <taxon>Eukaryota</taxon>
        <taxon>Fungi</taxon>
        <taxon>Fungi incertae sedis</taxon>
        <taxon>Mucoromycota</taxon>
        <taxon>Glomeromycotina</taxon>
        <taxon>Glomeromycetes</taxon>
        <taxon>Diversisporales</taxon>
        <taxon>Gigasporaceae</taxon>
        <taxon>Gigaspora</taxon>
    </lineage>
</organism>
<keyword evidence="2" id="KW-1185">Reference proteome</keyword>
<comment type="caution">
    <text evidence="1">The sequence shown here is derived from an EMBL/GenBank/DDBJ whole genome shotgun (WGS) entry which is preliminary data.</text>
</comment>
<evidence type="ECO:0000313" key="2">
    <source>
        <dbReference type="Proteomes" id="UP000266673"/>
    </source>
</evidence>
<dbReference type="AlphaFoldDB" id="A0A397UF73"/>